<evidence type="ECO:0000313" key="3">
    <source>
        <dbReference type="EMBL" id="GLL05219.1"/>
    </source>
</evidence>
<dbReference type="PRINTS" id="PR00081">
    <property type="entry name" value="GDHRDH"/>
</dbReference>
<organism evidence="3 4">
    <name type="scientific">Dactylosporangium matsuzakiense</name>
    <dbReference type="NCBI Taxonomy" id="53360"/>
    <lineage>
        <taxon>Bacteria</taxon>
        <taxon>Bacillati</taxon>
        <taxon>Actinomycetota</taxon>
        <taxon>Actinomycetes</taxon>
        <taxon>Micromonosporales</taxon>
        <taxon>Micromonosporaceae</taxon>
        <taxon>Dactylosporangium</taxon>
    </lineage>
</organism>
<dbReference type="InterPro" id="IPR036291">
    <property type="entry name" value="NAD(P)-bd_dom_sf"/>
</dbReference>
<proteinExistence type="inferred from homology"/>
<keyword evidence="4" id="KW-1185">Reference proteome</keyword>
<dbReference type="PROSITE" id="PS00061">
    <property type="entry name" value="ADH_SHORT"/>
    <property type="match status" value="1"/>
</dbReference>
<evidence type="ECO:0000256" key="1">
    <source>
        <dbReference type="ARBA" id="ARBA00006484"/>
    </source>
</evidence>
<dbReference type="Pfam" id="PF13561">
    <property type="entry name" value="adh_short_C2"/>
    <property type="match status" value="1"/>
</dbReference>
<dbReference type="EMBL" id="BSFP01000054">
    <property type="protein sequence ID" value="GLL05219.1"/>
    <property type="molecule type" value="Genomic_DNA"/>
</dbReference>
<accession>A0A9W6NQ70</accession>
<dbReference type="Proteomes" id="UP001143480">
    <property type="component" value="Unassembled WGS sequence"/>
</dbReference>
<comment type="caution">
    <text evidence="3">The sequence shown here is derived from an EMBL/GenBank/DDBJ whole genome shotgun (WGS) entry which is preliminary data.</text>
</comment>
<keyword evidence="2" id="KW-0560">Oxidoreductase</keyword>
<dbReference type="PANTHER" id="PTHR24321:SF8">
    <property type="entry name" value="ESTRADIOL 17-BETA-DEHYDROGENASE 8-RELATED"/>
    <property type="match status" value="1"/>
</dbReference>
<name>A0A9W6NQ70_9ACTN</name>
<dbReference type="Gene3D" id="3.40.50.720">
    <property type="entry name" value="NAD(P)-binding Rossmann-like Domain"/>
    <property type="match status" value="1"/>
</dbReference>
<gene>
    <name evidence="3" type="ORF">GCM10017581_069660</name>
</gene>
<evidence type="ECO:0000256" key="2">
    <source>
        <dbReference type="ARBA" id="ARBA00023002"/>
    </source>
</evidence>
<dbReference type="CDD" id="cd05233">
    <property type="entry name" value="SDR_c"/>
    <property type="match status" value="1"/>
</dbReference>
<dbReference type="PANTHER" id="PTHR24321">
    <property type="entry name" value="DEHYDROGENASES, SHORT CHAIN"/>
    <property type="match status" value="1"/>
</dbReference>
<dbReference type="InterPro" id="IPR020904">
    <property type="entry name" value="Sc_DH/Rdtase_CS"/>
</dbReference>
<reference evidence="3" key="2">
    <citation type="submission" date="2023-01" db="EMBL/GenBank/DDBJ databases">
        <authorList>
            <person name="Sun Q."/>
            <person name="Evtushenko L."/>
        </authorList>
    </citation>
    <scope>NUCLEOTIDE SEQUENCE</scope>
    <source>
        <strain evidence="3">VKM Ac-1321</strain>
    </source>
</reference>
<protein>
    <submittedName>
        <fullName evidence="3">Short-chain dehydrogenase</fullName>
    </submittedName>
</protein>
<dbReference type="InterPro" id="IPR002347">
    <property type="entry name" value="SDR_fam"/>
</dbReference>
<dbReference type="FunFam" id="3.40.50.720:FF:000084">
    <property type="entry name" value="Short-chain dehydrogenase reductase"/>
    <property type="match status" value="1"/>
</dbReference>
<comment type="similarity">
    <text evidence="1">Belongs to the short-chain dehydrogenases/reductases (SDR) family.</text>
</comment>
<reference evidence="3" key="1">
    <citation type="journal article" date="2014" name="Int. J. Syst. Evol. Microbiol.">
        <title>Complete genome sequence of Corynebacterium casei LMG S-19264T (=DSM 44701T), isolated from a smear-ripened cheese.</title>
        <authorList>
            <consortium name="US DOE Joint Genome Institute (JGI-PGF)"/>
            <person name="Walter F."/>
            <person name="Albersmeier A."/>
            <person name="Kalinowski J."/>
            <person name="Ruckert C."/>
        </authorList>
    </citation>
    <scope>NUCLEOTIDE SEQUENCE</scope>
    <source>
        <strain evidence="3">VKM Ac-1321</strain>
    </source>
</reference>
<dbReference type="AlphaFoldDB" id="A0A9W6NQ70"/>
<dbReference type="SUPFAM" id="SSF51735">
    <property type="entry name" value="NAD(P)-binding Rossmann-fold domains"/>
    <property type="match status" value="1"/>
</dbReference>
<dbReference type="GO" id="GO:0016491">
    <property type="term" value="F:oxidoreductase activity"/>
    <property type="evidence" value="ECO:0007669"/>
    <property type="project" value="UniProtKB-KW"/>
</dbReference>
<sequence>MIDYGRAMTNTYASPAGLEGRAAIVTGAAQGIGRGIAQALTERGAAVLLVDHNAETLARTTEALAGRTVAPLVCDIREPGQAERIVAAAVAAFGRLDVLVNNAIATRAAGPFTEHSDEDYDLVFETGPRATFRLMKAAFPHLVASGRGSVVNLGSSAGTEGQAGWATYAAAKEAIRGLSKVAATEWGAANVRVNVVCPFANSEGAQLWEQYDPESFGAALAKVPLKRIGDTRTDVGALVAFLASDDATYITGQTIMIDGGWGMHRI</sequence>
<dbReference type="PRINTS" id="PR00080">
    <property type="entry name" value="SDRFAMILY"/>
</dbReference>
<evidence type="ECO:0000313" key="4">
    <source>
        <dbReference type="Proteomes" id="UP001143480"/>
    </source>
</evidence>